<organism evidence="2 3">
    <name type="scientific">Penicillium frequentans</name>
    <dbReference type="NCBI Taxonomy" id="3151616"/>
    <lineage>
        <taxon>Eukaryota</taxon>
        <taxon>Fungi</taxon>
        <taxon>Dikarya</taxon>
        <taxon>Ascomycota</taxon>
        <taxon>Pezizomycotina</taxon>
        <taxon>Eurotiomycetes</taxon>
        <taxon>Eurotiomycetidae</taxon>
        <taxon>Eurotiales</taxon>
        <taxon>Aspergillaceae</taxon>
        <taxon>Penicillium</taxon>
    </lineage>
</organism>
<feature type="compositionally biased region" description="Polar residues" evidence="1">
    <location>
        <begin position="97"/>
        <end position="109"/>
    </location>
</feature>
<feature type="compositionally biased region" description="Low complexity" evidence="1">
    <location>
        <begin position="27"/>
        <end position="51"/>
    </location>
</feature>
<feature type="compositionally biased region" description="Polar residues" evidence="1">
    <location>
        <begin position="1"/>
        <end position="11"/>
    </location>
</feature>
<evidence type="ECO:0000313" key="2">
    <source>
        <dbReference type="EMBL" id="KAJ5523863.1"/>
    </source>
</evidence>
<feature type="region of interest" description="Disordered" evidence="1">
    <location>
        <begin position="87"/>
        <end position="121"/>
    </location>
</feature>
<feature type="region of interest" description="Disordered" evidence="1">
    <location>
        <begin position="1"/>
        <end position="70"/>
    </location>
</feature>
<proteinExistence type="predicted"/>
<dbReference type="EMBL" id="JAQIZZ010000008">
    <property type="protein sequence ID" value="KAJ5523863.1"/>
    <property type="molecule type" value="Genomic_DNA"/>
</dbReference>
<reference evidence="2 3" key="1">
    <citation type="journal article" date="2023" name="IMA Fungus">
        <title>Comparative genomic study of the Penicillium genus elucidates a diverse pangenome and 15 lateral gene transfer events.</title>
        <authorList>
            <person name="Petersen C."/>
            <person name="Sorensen T."/>
            <person name="Nielsen M.R."/>
            <person name="Sondergaard T.E."/>
            <person name="Sorensen J.L."/>
            <person name="Fitzpatrick D.A."/>
            <person name="Frisvad J.C."/>
            <person name="Nielsen K.L."/>
        </authorList>
    </citation>
    <scope>NUCLEOTIDE SEQUENCE [LARGE SCALE GENOMIC DNA]</scope>
    <source>
        <strain evidence="2 3">IBT 35679</strain>
    </source>
</reference>
<accession>A0AAD6G8T1</accession>
<dbReference type="AlphaFoldDB" id="A0AAD6G8T1"/>
<sequence>MNRPSLVSSMSRGFATEEIPEPLTVKRCSVSRSPSTSSSSSYPEIPGRSSSLIANMSDGSCGPVSSTRTPSLSDSLYRIEVVKNRQHGLHARRGSKSSEFSSMNDSFVDNTPRPTPKAQRHWAQYPQLVVRWSSGSWDSSQPSRPSESGSYCAELKPTASELQRSLLNSETSDTSNFLHPIDLPISVVNVRAAANTTHIGKDATSLWTTVIVSADVSPTPFPGTSRIAPLDIAILLDALRQPLVDFLTQTTLGSFVLASHLTYNHDRIALAYVDGKANQGFQMLLPLGFHPIEAIRSALNTFSRRQLIDNEVCFNLGDVIQRVSSIFSHSPRAAFCHLFFVSATPPRHLLVPWIDQAIGFHTITPHACQPLDNNLSPSGWHISYTVGESDTGPRETHFIRRISRVIRQLRTGIRTGCIADLKISIVPAHGCQIQSVFENITLMSLRPGETWSIPVQIRVPGAFRQSSQIAQTVSSQQHPLINEMMSRINCLLQDFSSDEITQPLLTAHVEYRHSLLPVPSTIQVDTHLTVIRREEVELSAPRGCVKVSMASSAQDSDLSLSLSS</sequence>
<feature type="compositionally biased region" description="Polar residues" evidence="1">
    <location>
        <begin position="52"/>
        <end position="70"/>
    </location>
</feature>
<evidence type="ECO:0000313" key="3">
    <source>
        <dbReference type="Proteomes" id="UP001220324"/>
    </source>
</evidence>
<keyword evidence="3" id="KW-1185">Reference proteome</keyword>
<gene>
    <name evidence="2" type="ORF">N7494_010513</name>
</gene>
<evidence type="ECO:0000256" key="1">
    <source>
        <dbReference type="SAM" id="MobiDB-lite"/>
    </source>
</evidence>
<dbReference type="Proteomes" id="UP001220324">
    <property type="component" value="Unassembled WGS sequence"/>
</dbReference>
<name>A0AAD6G8T1_9EURO</name>
<comment type="caution">
    <text evidence="2">The sequence shown here is derived from an EMBL/GenBank/DDBJ whole genome shotgun (WGS) entry which is preliminary data.</text>
</comment>
<protein>
    <submittedName>
        <fullName evidence="2">Uncharacterized protein</fullName>
    </submittedName>
</protein>